<evidence type="ECO:0000256" key="1">
    <source>
        <dbReference type="SAM" id="Phobius"/>
    </source>
</evidence>
<reference evidence="2" key="1">
    <citation type="journal article" date="2013" name="Genome Biol.">
        <title>Reference genomes and transcriptomes of Nicotiana sylvestris and Nicotiana tomentosiformis.</title>
        <authorList>
            <person name="Sierro N."/>
            <person name="Battey J.N."/>
            <person name="Ouadi S."/>
            <person name="Bovet L."/>
            <person name="Goepfert S."/>
            <person name="Bakaher N."/>
            <person name="Peitsch M.C."/>
            <person name="Ivanov N.V."/>
        </authorList>
    </citation>
    <scope>NUCLEOTIDE SEQUENCE [LARGE SCALE GENOMIC DNA]</scope>
</reference>
<proteinExistence type="predicted"/>
<name>A0A1U7V8V2_NICSY</name>
<accession>A0A1U7V8V2</accession>
<dbReference type="Proteomes" id="UP000189701">
    <property type="component" value="Unplaced"/>
</dbReference>
<dbReference type="OrthoDB" id="10437006at2759"/>
<dbReference type="AlphaFoldDB" id="A0A1U7V8V2"/>
<keyword evidence="1" id="KW-1133">Transmembrane helix</keyword>
<organism evidence="2 3">
    <name type="scientific">Nicotiana sylvestris</name>
    <name type="common">Wood tobacco</name>
    <name type="synonym">South American tobacco</name>
    <dbReference type="NCBI Taxonomy" id="4096"/>
    <lineage>
        <taxon>Eukaryota</taxon>
        <taxon>Viridiplantae</taxon>
        <taxon>Streptophyta</taxon>
        <taxon>Embryophyta</taxon>
        <taxon>Tracheophyta</taxon>
        <taxon>Spermatophyta</taxon>
        <taxon>Magnoliopsida</taxon>
        <taxon>eudicotyledons</taxon>
        <taxon>Gunneridae</taxon>
        <taxon>Pentapetalae</taxon>
        <taxon>asterids</taxon>
        <taxon>lamiids</taxon>
        <taxon>Solanales</taxon>
        <taxon>Solanaceae</taxon>
        <taxon>Nicotianoideae</taxon>
        <taxon>Nicotianeae</taxon>
        <taxon>Nicotiana</taxon>
    </lineage>
</organism>
<dbReference type="RefSeq" id="XP_009764482.1">
    <property type="nucleotide sequence ID" value="XM_009766180.1"/>
</dbReference>
<feature type="transmembrane region" description="Helical" evidence="1">
    <location>
        <begin position="6"/>
        <end position="24"/>
    </location>
</feature>
<protein>
    <submittedName>
        <fullName evidence="3">Fruit-specific protein-like</fullName>
    </submittedName>
</protein>
<evidence type="ECO:0000313" key="3">
    <source>
        <dbReference type="RefSeq" id="XP_009764482.1"/>
    </source>
</evidence>
<keyword evidence="2" id="KW-1185">Reference proteome</keyword>
<keyword evidence="1" id="KW-0812">Transmembrane</keyword>
<keyword evidence="1" id="KW-0472">Membrane</keyword>
<gene>
    <name evidence="3" type="primary">LOC104216176</name>
</gene>
<evidence type="ECO:0000313" key="2">
    <source>
        <dbReference type="Proteomes" id="UP000189701"/>
    </source>
</evidence>
<sequence length="88" mass="9996">MALLKINYFFVFLLMAAIINLSWFSEIQGVAARDIDHGLSGLKKRLLPQVDDYIFTCYRPCTEDKECSDCALCCSCHGPEGFKSCSFW</sequence>
<reference evidence="3" key="2">
    <citation type="submission" date="2025-08" db="UniProtKB">
        <authorList>
            <consortium name="RefSeq"/>
        </authorList>
    </citation>
    <scope>IDENTIFICATION</scope>
    <source>
        <tissue evidence="3">Leaf</tissue>
    </source>
</reference>